<dbReference type="AlphaFoldDB" id="A0A4P9VUI0"/>
<keyword evidence="4" id="KW-1185">Reference proteome</keyword>
<dbReference type="Gene3D" id="3.10.28.20">
    <property type="entry name" value="Acetamidase/Formamidase-like domains"/>
    <property type="match status" value="1"/>
</dbReference>
<evidence type="ECO:0000313" key="4">
    <source>
        <dbReference type="Proteomes" id="UP000257039"/>
    </source>
</evidence>
<feature type="signal peptide" evidence="2">
    <location>
        <begin position="1"/>
        <end position="21"/>
    </location>
</feature>
<dbReference type="Proteomes" id="UP000257039">
    <property type="component" value="Unassembled WGS sequence"/>
</dbReference>
<feature type="coiled-coil region" evidence="1">
    <location>
        <begin position="139"/>
        <end position="166"/>
    </location>
</feature>
<organism evidence="3 4">
    <name type="scientific">Zooshikella ganghwensis</name>
    <dbReference type="NCBI Taxonomy" id="202772"/>
    <lineage>
        <taxon>Bacteria</taxon>
        <taxon>Pseudomonadati</taxon>
        <taxon>Pseudomonadota</taxon>
        <taxon>Gammaproteobacteria</taxon>
        <taxon>Oceanospirillales</taxon>
        <taxon>Zooshikellaceae</taxon>
        <taxon>Zooshikella</taxon>
    </lineage>
</organism>
<keyword evidence="1" id="KW-0175">Coiled coil</keyword>
<evidence type="ECO:0000313" key="3">
    <source>
        <dbReference type="EMBL" id="RDH45560.1"/>
    </source>
</evidence>
<keyword evidence="2" id="KW-0732">Signal</keyword>
<sequence length="183" mass="20522">MKKRFFSICIWLLSAVLLVGCSGETRVKSDLGVDGAPDWVNEGTQAVSNDDGRFIFGVGMAPNIGDFSLQKSTAENRARAEIARVLSVSMDTVHNDYQGSDGEDVDTNIEREINAQTQLVLTGVKVIGHWRDQSTQDIYAIVQLDLEKLEKSIKRADKLSDSFKRRFIKNTNLKFDRFMKGNM</sequence>
<dbReference type="RefSeq" id="WP_094788501.1">
    <property type="nucleotide sequence ID" value="NZ_JAEVHG010000010.1"/>
</dbReference>
<evidence type="ECO:0008006" key="5">
    <source>
        <dbReference type="Google" id="ProtNLM"/>
    </source>
</evidence>
<proteinExistence type="predicted"/>
<name>A0A4P9VUI0_9GAMM</name>
<feature type="chain" id="PRO_5020351942" description="LPP20 lipoprotein" evidence="2">
    <location>
        <begin position="22"/>
        <end position="183"/>
    </location>
</feature>
<gene>
    <name evidence="3" type="ORF">B9G39_20060</name>
</gene>
<dbReference type="PROSITE" id="PS51257">
    <property type="entry name" value="PROKAR_LIPOPROTEIN"/>
    <property type="match status" value="1"/>
</dbReference>
<evidence type="ECO:0000256" key="2">
    <source>
        <dbReference type="SAM" id="SignalP"/>
    </source>
</evidence>
<evidence type="ECO:0000256" key="1">
    <source>
        <dbReference type="SAM" id="Coils"/>
    </source>
</evidence>
<comment type="caution">
    <text evidence="3">The sequence shown here is derived from an EMBL/GenBank/DDBJ whole genome shotgun (WGS) entry which is preliminary data.</text>
</comment>
<protein>
    <recommendedName>
        <fullName evidence="5">LPP20 lipoprotein</fullName>
    </recommendedName>
</protein>
<dbReference type="EMBL" id="NDXW01000001">
    <property type="protein sequence ID" value="RDH45560.1"/>
    <property type="molecule type" value="Genomic_DNA"/>
</dbReference>
<accession>A0A4P9VUI0</accession>
<reference evidence="3 4" key="1">
    <citation type="submission" date="2017-04" db="EMBL/GenBank/DDBJ databases">
        <title>Draft genome sequence of Zooshikella ganghwensis VG4 isolated from Red Sea sediments.</title>
        <authorList>
            <person name="Rehman Z."/>
            <person name="Alam I."/>
            <person name="Kamau A."/>
            <person name="Bajic V."/>
            <person name="Leiknes T."/>
        </authorList>
    </citation>
    <scope>NUCLEOTIDE SEQUENCE [LARGE SCALE GENOMIC DNA]</scope>
    <source>
        <strain evidence="3 4">VG4</strain>
    </source>
</reference>